<gene>
    <name evidence="1" type="ORF">ACFOZ4_03435</name>
</gene>
<dbReference type="EMBL" id="JBHSAY010000003">
    <property type="protein sequence ID" value="MFC4129651.1"/>
    <property type="molecule type" value="Genomic_DNA"/>
</dbReference>
<comment type="caution">
    <text evidence="1">The sequence shown here is derived from an EMBL/GenBank/DDBJ whole genome shotgun (WGS) entry which is preliminary data.</text>
</comment>
<protein>
    <submittedName>
        <fullName evidence="1">YdeI family protein</fullName>
    </submittedName>
</protein>
<keyword evidence="2" id="KW-1185">Reference proteome</keyword>
<organism evidence="1 2">
    <name type="scientific">Hamadaea flava</name>
    <dbReference type="NCBI Taxonomy" id="1742688"/>
    <lineage>
        <taxon>Bacteria</taxon>
        <taxon>Bacillati</taxon>
        <taxon>Actinomycetota</taxon>
        <taxon>Actinomycetes</taxon>
        <taxon>Micromonosporales</taxon>
        <taxon>Micromonosporaceae</taxon>
        <taxon>Hamadaea</taxon>
    </lineage>
</organism>
<name>A0ABV8LGL6_9ACTN</name>
<proteinExistence type="predicted"/>
<dbReference type="Proteomes" id="UP001595816">
    <property type="component" value="Unassembled WGS sequence"/>
</dbReference>
<evidence type="ECO:0000313" key="1">
    <source>
        <dbReference type="EMBL" id="MFC4129651.1"/>
    </source>
</evidence>
<evidence type="ECO:0000313" key="2">
    <source>
        <dbReference type="Proteomes" id="UP001595816"/>
    </source>
</evidence>
<accession>A0ABV8LGL6</accession>
<dbReference type="RefSeq" id="WP_253759788.1">
    <property type="nucleotide sequence ID" value="NZ_JAMZDZ010000001.1"/>
</dbReference>
<reference evidence="2" key="1">
    <citation type="journal article" date="2019" name="Int. J. Syst. Evol. Microbiol.">
        <title>The Global Catalogue of Microorganisms (GCM) 10K type strain sequencing project: providing services to taxonomists for standard genome sequencing and annotation.</title>
        <authorList>
            <consortium name="The Broad Institute Genomics Platform"/>
            <consortium name="The Broad Institute Genome Sequencing Center for Infectious Disease"/>
            <person name="Wu L."/>
            <person name="Ma J."/>
        </authorList>
    </citation>
    <scope>NUCLEOTIDE SEQUENCE [LARGE SCALE GENOMIC DNA]</scope>
    <source>
        <strain evidence="2">CGMCC 4.7289</strain>
    </source>
</reference>
<sequence>MNPLIFVDADAFAGWLDEHHAEAEAIWLKIAKKGSAHRTLSNMDAVEVGLCYGWISSHRKPLDQDFFLQRYSRRRPRSPWSQVNKDLVAKLTAEGRMRPPGLAEVDAAQADGRWPR</sequence>